<dbReference type="SMART" id="SM00935">
    <property type="entry name" value="OmpH"/>
    <property type="match status" value="1"/>
</dbReference>
<dbReference type="PANTHER" id="PTHR35089">
    <property type="entry name" value="CHAPERONE PROTEIN SKP"/>
    <property type="match status" value="1"/>
</dbReference>
<evidence type="ECO:0000313" key="5">
    <source>
        <dbReference type="EMBL" id="OUS11403.1"/>
    </source>
</evidence>
<protein>
    <submittedName>
        <fullName evidence="5">Outer membrane chaperone Skp</fullName>
    </submittedName>
</protein>
<keyword evidence="3" id="KW-0175">Coiled coil</keyword>
<feature type="region of interest" description="Disordered" evidence="4">
    <location>
        <begin position="167"/>
        <end position="189"/>
    </location>
</feature>
<dbReference type="PANTHER" id="PTHR35089:SF1">
    <property type="entry name" value="CHAPERONE PROTEIN SKP"/>
    <property type="match status" value="1"/>
</dbReference>
<sequence length="189" mass="21413">MKKLMSVLALVLILTSCQESQKIAFVDNVKVFDEYQKKIDLEANIKTQQEAFKVKTDSLNQAYQMEAAPLQAKFSNLSPQQQQSNSEILAFSQKWNRVNTEVKAQEQKMQEQFEKDLKELDEMVEESVADYAKKNNISFVVGKNASGNLVYGTETADITETIIKELNDAYSSKDDSQTNSEDSTEDTTK</sequence>
<dbReference type="AlphaFoldDB" id="A0A1Z8AM69"/>
<dbReference type="InterPro" id="IPR024930">
    <property type="entry name" value="Skp_dom_sf"/>
</dbReference>
<keyword evidence="2" id="KW-0732">Signal</keyword>
<dbReference type="InterPro" id="IPR005632">
    <property type="entry name" value="Chaperone_Skp"/>
</dbReference>
<comment type="similarity">
    <text evidence="1">Belongs to the Skp family.</text>
</comment>
<feature type="coiled-coil region" evidence="3">
    <location>
        <begin position="103"/>
        <end position="130"/>
    </location>
</feature>
<dbReference type="GO" id="GO:0005829">
    <property type="term" value="C:cytosol"/>
    <property type="evidence" value="ECO:0007669"/>
    <property type="project" value="TreeGrafter"/>
</dbReference>
<dbReference type="GO" id="GO:0051082">
    <property type="term" value="F:unfolded protein binding"/>
    <property type="evidence" value="ECO:0007669"/>
    <property type="project" value="InterPro"/>
</dbReference>
<dbReference type="PROSITE" id="PS51257">
    <property type="entry name" value="PROKAR_LIPOPROTEIN"/>
    <property type="match status" value="1"/>
</dbReference>
<proteinExistence type="inferred from homology"/>
<evidence type="ECO:0000256" key="3">
    <source>
        <dbReference type="SAM" id="Coils"/>
    </source>
</evidence>
<dbReference type="SUPFAM" id="SSF111384">
    <property type="entry name" value="OmpH-like"/>
    <property type="match status" value="1"/>
</dbReference>
<dbReference type="EMBL" id="MAAX01000177">
    <property type="protein sequence ID" value="OUS11403.1"/>
    <property type="molecule type" value="Genomic_DNA"/>
</dbReference>
<dbReference type="GO" id="GO:0050821">
    <property type="term" value="P:protein stabilization"/>
    <property type="evidence" value="ECO:0007669"/>
    <property type="project" value="TreeGrafter"/>
</dbReference>
<evidence type="ECO:0000313" key="6">
    <source>
        <dbReference type="Proteomes" id="UP000196102"/>
    </source>
</evidence>
<gene>
    <name evidence="5" type="ORF">A9Q93_11205</name>
</gene>
<dbReference type="Gene3D" id="3.30.910.20">
    <property type="entry name" value="Skp domain"/>
    <property type="match status" value="1"/>
</dbReference>
<evidence type="ECO:0000256" key="2">
    <source>
        <dbReference type="ARBA" id="ARBA00022729"/>
    </source>
</evidence>
<feature type="compositionally biased region" description="Basic and acidic residues" evidence="4">
    <location>
        <begin position="167"/>
        <end position="176"/>
    </location>
</feature>
<dbReference type="Pfam" id="PF03938">
    <property type="entry name" value="OmpH"/>
    <property type="match status" value="1"/>
</dbReference>
<reference evidence="5 6" key="1">
    <citation type="journal article" date="2017" name="Proc. Natl. Acad. Sci. U.S.A.">
        <title>Simulation of Deepwater Horizon oil plume reveals substrate specialization within a complex community of hydrocarbon-degraders.</title>
        <authorList>
            <person name="Hu P."/>
            <person name="Dubinsky E.A."/>
            <person name="Probst A.J."/>
            <person name="Wang J."/>
            <person name="Sieber C.M.K."/>
            <person name="Tom L.M."/>
            <person name="Gardinali P."/>
            <person name="Banfield J.F."/>
            <person name="Atlas R.M."/>
            <person name="Andersen G.L."/>
        </authorList>
    </citation>
    <scope>NUCLEOTIDE SEQUENCE [LARGE SCALE GENOMIC DNA]</scope>
    <source>
        <strain evidence="5">35_9_T64</strain>
    </source>
</reference>
<comment type="caution">
    <text evidence="5">The sequence shown here is derived from an EMBL/GenBank/DDBJ whole genome shotgun (WGS) entry which is preliminary data.</text>
</comment>
<evidence type="ECO:0000256" key="4">
    <source>
        <dbReference type="SAM" id="MobiDB-lite"/>
    </source>
</evidence>
<evidence type="ECO:0000256" key="1">
    <source>
        <dbReference type="ARBA" id="ARBA00009091"/>
    </source>
</evidence>
<organism evidence="5 6">
    <name type="scientific">Nonlabens dokdonensis</name>
    <dbReference type="NCBI Taxonomy" id="328515"/>
    <lineage>
        <taxon>Bacteria</taxon>
        <taxon>Pseudomonadati</taxon>
        <taxon>Bacteroidota</taxon>
        <taxon>Flavobacteriia</taxon>
        <taxon>Flavobacteriales</taxon>
        <taxon>Flavobacteriaceae</taxon>
        <taxon>Nonlabens</taxon>
    </lineage>
</organism>
<name>A0A1Z8AM69_9FLAO</name>
<dbReference type="Proteomes" id="UP000196102">
    <property type="component" value="Unassembled WGS sequence"/>
</dbReference>
<accession>A0A1Z8AM69</accession>
<dbReference type="RefSeq" id="WP_303687532.1">
    <property type="nucleotide sequence ID" value="NZ_CAJXYO010000025.1"/>
</dbReference>